<keyword evidence="2" id="KW-1185">Reference proteome</keyword>
<reference evidence="1" key="1">
    <citation type="submission" date="2015-04" db="UniProtKB">
        <authorList>
            <consortium name="EnsemblPlants"/>
        </authorList>
    </citation>
    <scope>IDENTIFICATION</scope>
</reference>
<sequence length="99" mass="10463">MTDRFVLRKLASHLSPKPWVGRGGVTGGANAAGTAAASFRSTAAAAAKEGPAPYDPRFSGIRDDDEAWFCVLRSIVSGVYLVGLLKLCTAYANMKQSWG</sequence>
<reference evidence="1" key="2">
    <citation type="submission" date="2018-05" db="EMBL/GenBank/DDBJ databases">
        <title>OgluRS3 (Oryza glumaepatula Reference Sequence Version 3).</title>
        <authorList>
            <person name="Zhang J."/>
            <person name="Kudrna D."/>
            <person name="Lee S."/>
            <person name="Talag J."/>
            <person name="Welchert J."/>
            <person name="Wing R.A."/>
        </authorList>
    </citation>
    <scope>NUCLEOTIDE SEQUENCE [LARGE SCALE GENOMIC DNA]</scope>
</reference>
<organism evidence="1">
    <name type="scientific">Oryza glumipatula</name>
    <dbReference type="NCBI Taxonomy" id="40148"/>
    <lineage>
        <taxon>Eukaryota</taxon>
        <taxon>Viridiplantae</taxon>
        <taxon>Streptophyta</taxon>
        <taxon>Embryophyta</taxon>
        <taxon>Tracheophyta</taxon>
        <taxon>Spermatophyta</taxon>
        <taxon>Magnoliopsida</taxon>
        <taxon>Liliopsida</taxon>
        <taxon>Poales</taxon>
        <taxon>Poaceae</taxon>
        <taxon>BOP clade</taxon>
        <taxon>Oryzoideae</taxon>
        <taxon>Oryzeae</taxon>
        <taxon>Oryzinae</taxon>
        <taxon>Oryza</taxon>
    </lineage>
</organism>
<evidence type="ECO:0000313" key="2">
    <source>
        <dbReference type="Proteomes" id="UP000026961"/>
    </source>
</evidence>
<dbReference type="EnsemblPlants" id="OGLUM08G06310.1">
    <property type="protein sequence ID" value="OGLUM08G06310.1"/>
    <property type="gene ID" value="OGLUM08G06310"/>
</dbReference>
<evidence type="ECO:0000313" key="1">
    <source>
        <dbReference type="EnsemblPlants" id="OGLUM08G06310.1"/>
    </source>
</evidence>
<dbReference type="AlphaFoldDB" id="A0A0E0AS31"/>
<dbReference type="Gramene" id="OGLUM08G06310.1">
    <property type="protein sequence ID" value="OGLUM08G06310.1"/>
    <property type="gene ID" value="OGLUM08G06310"/>
</dbReference>
<dbReference type="HOGENOM" id="CLU_2324192_0_0_1"/>
<dbReference type="Proteomes" id="UP000026961">
    <property type="component" value="Chromosome 8"/>
</dbReference>
<protein>
    <submittedName>
        <fullName evidence="1">Uncharacterized protein</fullName>
    </submittedName>
</protein>
<proteinExistence type="predicted"/>
<name>A0A0E0AS31_9ORYZ</name>
<accession>A0A0E0AS31</accession>